<dbReference type="Proteomes" id="UP000199452">
    <property type="component" value="Unassembled WGS sequence"/>
</dbReference>
<protein>
    <recommendedName>
        <fullName evidence="3 8">Dihydrofolate reductase</fullName>
        <ecNumber evidence="3 8">1.5.1.3</ecNumber>
    </recommendedName>
</protein>
<dbReference type="Gene3D" id="3.40.430.10">
    <property type="entry name" value="Dihydrofolate Reductase, subunit A"/>
    <property type="match status" value="1"/>
</dbReference>
<dbReference type="AlphaFoldDB" id="A0A1G6PIT2"/>
<dbReference type="OrthoDB" id="9804315at2"/>
<reference evidence="10 11" key="1">
    <citation type="submission" date="2016-09" db="EMBL/GenBank/DDBJ databases">
        <authorList>
            <person name="Capua I."/>
            <person name="De Benedictis P."/>
            <person name="Joannis T."/>
            <person name="Lombin L.H."/>
            <person name="Cattoli G."/>
        </authorList>
    </citation>
    <scope>NUCLEOTIDE SEQUENCE [LARGE SCALE GENOMIC DNA]</scope>
    <source>
        <strain evidence="10 11">A7P-90m</strain>
    </source>
</reference>
<organism evidence="10 11">
    <name type="scientific">Williamwhitmania taraxaci</name>
    <dbReference type="NCBI Taxonomy" id="1640674"/>
    <lineage>
        <taxon>Bacteria</taxon>
        <taxon>Pseudomonadati</taxon>
        <taxon>Bacteroidota</taxon>
        <taxon>Bacteroidia</taxon>
        <taxon>Bacteroidales</taxon>
        <taxon>Williamwhitmaniaceae</taxon>
        <taxon>Williamwhitmania</taxon>
    </lineage>
</organism>
<dbReference type="PRINTS" id="PR00070">
    <property type="entry name" value="DHFR"/>
</dbReference>
<dbReference type="GO" id="GO:0070401">
    <property type="term" value="F:NADP+ binding"/>
    <property type="evidence" value="ECO:0007669"/>
    <property type="project" value="UniProtKB-ARBA"/>
</dbReference>
<evidence type="ECO:0000256" key="8">
    <source>
        <dbReference type="PIRNR" id="PIRNR000194"/>
    </source>
</evidence>
<proteinExistence type="inferred from homology"/>
<dbReference type="EMBL" id="FMYP01000052">
    <property type="protein sequence ID" value="SDC79959.1"/>
    <property type="molecule type" value="Genomic_DNA"/>
</dbReference>
<keyword evidence="5 8" id="KW-0521">NADP</keyword>
<comment type="pathway">
    <text evidence="1 8">Cofactor biosynthesis; tetrahydrofolate biosynthesis; 5,6,7,8-tetrahydrofolate from 7,8-dihydrofolate: step 1/1.</text>
</comment>
<dbReference type="GO" id="GO:0004146">
    <property type="term" value="F:dihydrofolate reductase activity"/>
    <property type="evidence" value="ECO:0007669"/>
    <property type="project" value="UniProtKB-EC"/>
</dbReference>
<name>A0A1G6PIT2_9BACT</name>
<comment type="catalytic activity">
    <reaction evidence="8">
        <text>(6S)-5,6,7,8-tetrahydrofolate + NADP(+) = 7,8-dihydrofolate + NADPH + H(+)</text>
        <dbReference type="Rhea" id="RHEA:15009"/>
        <dbReference type="ChEBI" id="CHEBI:15378"/>
        <dbReference type="ChEBI" id="CHEBI:57451"/>
        <dbReference type="ChEBI" id="CHEBI:57453"/>
        <dbReference type="ChEBI" id="CHEBI:57783"/>
        <dbReference type="ChEBI" id="CHEBI:58349"/>
        <dbReference type="EC" id="1.5.1.3"/>
    </reaction>
</comment>
<dbReference type="CDD" id="cd00209">
    <property type="entry name" value="DHFR"/>
    <property type="match status" value="1"/>
</dbReference>
<comment type="similarity">
    <text evidence="2 8">Belongs to the dihydrofolate reductase family.</text>
</comment>
<evidence type="ECO:0000256" key="1">
    <source>
        <dbReference type="ARBA" id="ARBA00004903"/>
    </source>
</evidence>
<sequence length="162" mass="17994">MIVSIIVAVANNSAIGGNNQLLWHISGDLKRFKQVTSGHAIVMGRKTYESIGKPLPNRQNIVITRNRELSLPGADVVDSFEAAKAAAQGDELFIIGGGEIYRETLPLANRIYLTRVWADYKADTFFPEIDMNIWKEVSREDVPAEGETPAYSFILLEKNISN</sequence>
<dbReference type="PANTHER" id="PTHR48069">
    <property type="entry name" value="DIHYDROFOLATE REDUCTASE"/>
    <property type="match status" value="1"/>
</dbReference>
<dbReference type="Pfam" id="PF00186">
    <property type="entry name" value="DHFR_1"/>
    <property type="match status" value="1"/>
</dbReference>
<accession>A0A1G6PIT2</accession>
<evidence type="ECO:0000256" key="2">
    <source>
        <dbReference type="ARBA" id="ARBA00009539"/>
    </source>
</evidence>
<dbReference type="GO" id="GO:0005829">
    <property type="term" value="C:cytosol"/>
    <property type="evidence" value="ECO:0007669"/>
    <property type="project" value="TreeGrafter"/>
</dbReference>
<keyword evidence="6 8" id="KW-0560">Oxidoreductase</keyword>
<dbReference type="GO" id="GO:0046655">
    <property type="term" value="P:folic acid metabolic process"/>
    <property type="evidence" value="ECO:0007669"/>
    <property type="project" value="TreeGrafter"/>
</dbReference>
<gene>
    <name evidence="10" type="ORF">SAMN05216323_105212</name>
</gene>
<dbReference type="PANTHER" id="PTHR48069:SF3">
    <property type="entry name" value="DIHYDROFOLATE REDUCTASE"/>
    <property type="match status" value="1"/>
</dbReference>
<dbReference type="GO" id="GO:0046654">
    <property type="term" value="P:tetrahydrofolate biosynthetic process"/>
    <property type="evidence" value="ECO:0007669"/>
    <property type="project" value="UniProtKB-UniPathway"/>
</dbReference>
<dbReference type="UniPathway" id="UPA00077">
    <property type="reaction ID" value="UER00158"/>
</dbReference>
<evidence type="ECO:0000256" key="6">
    <source>
        <dbReference type="ARBA" id="ARBA00023002"/>
    </source>
</evidence>
<evidence type="ECO:0000313" key="10">
    <source>
        <dbReference type="EMBL" id="SDC79959.1"/>
    </source>
</evidence>
<evidence type="ECO:0000256" key="3">
    <source>
        <dbReference type="ARBA" id="ARBA00012856"/>
    </source>
</evidence>
<dbReference type="InterPro" id="IPR001796">
    <property type="entry name" value="DHFR_dom"/>
</dbReference>
<keyword evidence="11" id="KW-1185">Reference proteome</keyword>
<feature type="domain" description="DHFR" evidence="9">
    <location>
        <begin position="2"/>
        <end position="158"/>
    </location>
</feature>
<comment type="function">
    <text evidence="7 8">Key enzyme in folate metabolism. Catalyzes an essential reaction for de novo glycine and purine synthesis, and for DNA precursor synthesis.</text>
</comment>
<evidence type="ECO:0000256" key="4">
    <source>
        <dbReference type="ARBA" id="ARBA00022563"/>
    </source>
</evidence>
<dbReference type="EC" id="1.5.1.3" evidence="3 8"/>
<dbReference type="PROSITE" id="PS51330">
    <property type="entry name" value="DHFR_2"/>
    <property type="match status" value="1"/>
</dbReference>
<dbReference type="InterPro" id="IPR012259">
    <property type="entry name" value="DHFR"/>
</dbReference>
<evidence type="ECO:0000256" key="7">
    <source>
        <dbReference type="ARBA" id="ARBA00025067"/>
    </source>
</evidence>
<evidence type="ECO:0000259" key="9">
    <source>
        <dbReference type="PROSITE" id="PS51330"/>
    </source>
</evidence>
<dbReference type="PIRSF" id="PIRSF000194">
    <property type="entry name" value="DHFR"/>
    <property type="match status" value="1"/>
</dbReference>
<dbReference type="GO" id="GO:0046452">
    <property type="term" value="P:dihydrofolate metabolic process"/>
    <property type="evidence" value="ECO:0007669"/>
    <property type="project" value="TreeGrafter"/>
</dbReference>
<evidence type="ECO:0000256" key="5">
    <source>
        <dbReference type="ARBA" id="ARBA00022857"/>
    </source>
</evidence>
<dbReference type="SUPFAM" id="SSF53597">
    <property type="entry name" value="Dihydrofolate reductase-like"/>
    <property type="match status" value="1"/>
</dbReference>
<dbReference type="InterPro" id="IPR024072">
    <property type="entry name" value="DHFR-like_dom_sf"/>
</dbReference>
<dbReference type="STRING" id="1640674.SAMN05216323_105212"/>
<dbReference type="GO" id="GO:0006730">
    <property type="term" value="P:one-carbon metabolic process"/>
    <property type="evidence" value="ECO:0007669"/>
    <property type="project" value="UniProtKB-KW"/>
</dbReference>
<keyword evidence="4 8" id="KW-0554">One-carbon metabolism</keyword>
<evidence type="ECO:0000313" key="11">
    <source>
        <dbReference type="Proteomes" id="UP000199452"/>
    </source>
</evidence>
<dbReference type="FunFam" id="3.40.430.10:FF:000001">
    <property type="entry name" value="Dihydrofolate reductase"/>
    <property type="match status" value="1"/>
</dbReference>